<dbReference type="Gene3D" id="2.40.170.20">
    <property type="entry name" value="TonB-dependent receptor, beta-barrel domain"/>
    <property type="match status" value="1"/>
</dbReference>
<dbReference type="CDD" id="cd01347">
    <property type="entry name" value="ligand_gated_channel"/>
    <property type="match status" value="1"/>
</dbReference>
<evidence type="ECO:0000256" key="6">
    <source>
        <dbReference type="ARBA" id="ARBA00022692"/>
    </source>
</evidence>
<keyword evidence="13 14" id="KW-0998">Cell outer membrane</keyword>
<dbReference type="InterPro" id="IPR012910">
    <property type="entry name" value="Plug_dom"/>
</dbReference>
<dbReference type="PROSITE" id="PS01156">
    <property type="entry name" value="TONB_DEPENDENT_REC_2"/>
    <property type="match status" value="1"/>
</dbReference>
<organism evidence="21 22">
    <name type="scientific">Halomonas dongshanensis</name>
    <dbReference type="NCBI Taxonomy" id="2890835"/>
    <lineage>
        <taxon>Bacteria</taxon>
        <taxon>Pseudomonadati</taxon>
        <taxon>Pseudomonadota</taxon>
        <taxon>Gammaproteobacteria</taxon>
        <taxon>Oceanospirillales</taxon>
        <taxon>Halomonadaceae</taxon>
        <taxon>Halomonas</taxon>
    </lineage>
</organism>
<feature type="domain" description="TonB-dependent receptor plug" evidence="20">
    <location>
        <begin position="82"/>
        <end position="183"/>
    </location>
</feature>
<proteinExistence type="inferred from homology"/>
<evidence type="ECO:0000259" key="19">
    <source>
        <dbReference type="Pfam" id="PF00593"/>
    </source>
</evidence>
<evidence type="ECO:0000256" key="13">
    <source>
        <dbReference type="ARBA" id="ARBA00023237"/>
    </source>
</evidence>
<keyword evidence="3 14" id="KW-0813">Transport</keyword>
<comment type="subcellular location">
    <subcellularLocation>
        <location evidence="1 14">Cell outer membrane</location>
        <topology evidence="1 14">Multi-pass membrane protein</topology>
    </subcellularLocation>
</comment>
<evidence type="ECO:0000313" key="22">
    <source>
        <dbReference type="Proteomes" id="UP001165542"/>
    </source>
</evidence>
<dbReference type="NCBIfam" id="TIGR01783">
    <property type="entry name" value="TonB-siderophor"/>
    <property type="match status" value="1"/>
</dbReference>
<evidence type="ECO:0000256" key="15">
    <source>
        <dbReference type="PROSITE-ProRule" id="PRU10144"/>
    </source>
</evidence>
<evidence type="ECO:0000256" key="16">
    <source>
        <dbReference type="RuleBase" id="RU003357"/>
    </source>
</evidence>
<keyword evidence="11 14" id="KW-0472">Membrane</keyword>
<comment type="similarity">
    <text evidence="2 14 16">Belongs to the TonB-dependent receptor family.</text>
</comment>
<evidence type="ECO:0000256" key="11">
    <source>
        <dbReference type="ARBA" id="ARBA00023136"/>
    </source>
</evidence>
<evidence type="ECO:0000256" key="17">
    <source>
        <dbReference type="SAM" id="MobiDB-lite"/>
    </source>
</evidence>
<sequence length="766" mass="83166">MQSRDPQPSGSSFYWVRTPLARAIAAACSSCMLSTTALAQTTADTDNIEMETVTVEAEYHGAPAHSYTVSDTSSSTGLNLSPRETPQSVTSITRQQLDDQQVTNIEEALALTPGITASKAEVGVRTSFRARGYDISNWKVDGLQSLGGTDFSGGGNAINMDLYERVDIVRGANGLLGGTGDPSATVNLIRKSPERTFGGSAYASYGSWDQKRVSADLNLPLTADGSVRTRFVLTQSDGDNFRDHESSRATGALASAEFDLTDATTFGIGVQHEQNKTFGSGWGANVPIWYASGQLTDLPRSTNLVPDWSFSEFETDTIFTSLNHRFNDDWSLDIRASTSTTDAENNLALAKVNSAGRGRYIGYWNEEDGSGAILNGLYQTTEARQRSAQIDLNGGFELFGNHHDVLLGYSESRTRTRSPEYSCTMFSDTLSVFSPSCMYRSDTGLPITDWRNGVDSDFGVNHTPTGRTGVSETRLRGLYAATRLNITEPLSVILGARTSYYRTENNTASGTSTSQSESGEFTPYAGVIYDINDNHSLYASYTNVFTPQTRETASGATVEPIVGDSYEAGVKGEWFNGRLNTSAAYFRTRQDNAAVIDGDNLTPSGAQAYRAGTGNETEGVDLEIAGAITPNWNVYGGYTYLHFRRIDSEGRSDPSHLFKLFTTYEPNGFLDRMTFGAGVYAQSNIHAISSPAGQPVNGVSNGSTPANWAGYATVNAMARYDITDDTSLTLNVDNLFDKHYYERYGFYAGSIYGAPRSAMLTLRTEF</sequence>
<gene>
    <name evidence="21" type="ORF">LLY24_01785</name>
</gene>
<evidence type="ECO:0000256" key="8">
    <source>
        <dbReference type="ARBA" id="ARBA00023004"/>
    </source>
</evidence>
<dbReference type="SUPFAM" id="SSF56935">
    <property type="entry name" value="Porins"/>
    <property type="match status" value="1"/>
</dbReference>
<dbReference type="InterPro" id="IPR037066">
    <property type="entry name" value="Plug_dom_sf"/>
</dbReference>
<dbReference type="InterPro" id="IPR000531">
    <property type="entry name" value="Beta-barrel_TonB"/>
</dbReference>
<evidence type="ECO:0000259" key="20">
    <source>
        <dbReference type="Pfam" id="PF07715"/>
    </source>
</evidence>
<feature type="signal peptide" evidence="18">
    <location>
        <begin position="1"/>
        <end position="39"/>
    </location>
</feature>
<dbReference type="PANTHER" id="PTHR32552:SF74">
    <property type="entry name" value="HYDROXAMATE SIDEROPHORE RECEPTOR FHUE"/>
    <property type="match status" value="1"/>
</dbReference>
<keyword evidence="9" id="KW-0406">Ion transport</keyword>
<protein>
    <submittedName>
        <fullName evidence="21">TonB-dependent siderophore receptor</fullName>
    </submittedName>
</protein>
<evidence type="ECO:0000256" key="2">
    <source>
        <dbReference type="ARBA" id="ARBA00009810"/>
    </source>
</evidence>
<feature type="domain" description="TonB-dependent receptor-like beta-barrel" evidence="19">
    <location>
        <begin position="300"/>
        <end position="735"/>
    </location>
</feature>
<dbReference type="InterPro" id="IPR039426">
    <property type="entry name" value="TonB-dep_rcpt-like"/>
</dbReference>
<feature type="short sequence motif" description="TonB C-terminal box" evidence="15">
    <location>
        <begin position="749"/>
        <end position="766"/>
    </location>
</feature>
<keyword evidence="12 21" id="KW-0675">Receptor</keyword>
<dbReference type="InterPro" id="IPR010917">
    <property type="entry name" value="TonB_rcpt_CS"/>
</dbReference>
<evidence type="ECO:0000313" key="21">
    <source>
        <dbReference type="EMBL" id="MCS2608051.1"/>
    </source>
</evidence>
<evidence type="ECO:0000256" key="1">
    <source>
        <dbReference type="ARBA" id="ARBA00004571"/>
    </source>
</evidence>
<evidence type="ECO:0000256" key="5">
    <source>
        <dbReference type="ARBA" id="ARBA00022496"/>
    </source>
</evidence>
<evidence type="ECO:0000256" key="14">
    <source>
        <dbReference type="PROSITE-ProRule" id="PRU01360"/>
    </source>
</evidence>
<reference evidence="21" key="1">
    <citation type="submission" date="2021-11" db="EMBL/GenBank/DDBJ databases">
        <title>Halomonas sp., isolated from a coastal aquaculture zone in Dongshan Bay.</title>
        <authorList>
            <person name="Lin W."/>
        </authorList>
    </citation>
    <scope>NUCLEOTIDE SEQUENCE</scope>
    <source>
        <strain evidence="21">Yzlin-01</strain>
    </source>
</reference>
<feature type="region of interest" description="Disordered" evidence="17">
    <location>
        <begin position="65"/>
        <end position="89"/>
    </location>
</feature>
<feature type="compositionally biased region" description="Polar residues" evidence="17">
    <location>
        <begin position="67"/>
        <end position="89"/>
    </location>
</feature>
<dbReference type="InterPro" id="IPR036942">
    <property type="entry name" value="Beta-barrel_TonB_sf"/>
</dbReference>
<dbReference type="PANTHER" id="PTHR32552">
    <property type="entry name" value="FERRICHROME IRON RECEPTOR-RELATED"/>
    <property type="match status" value="1"/>
</dbReference>
<dbReference type="PROSITE" id="PS52016">
    <property type="entry name" value="TONB_DEPENDENT_REC_3"/>
    <property type="match status" value="1"/>
</dbReference>
<dbReference type="Gene3D" id="2.170.130.10">
    <property type="entry name" value="TonB-dependent receptor, plug domain"/>
    <property type="match status" value="1"/>
</dbReference>
<feature type="chain" id="PRO_5045562975" evidence="18">
    <location>
        <begin position="40"/>
        <end position="766"/>
    </location>
</feature>
<keyword evidence="5" id="KW-0410">Iron transport</keyword>
<dbReference type="Pfam" id="PF00593">
    <property type="entry name" value="TonB_dep_Rec_b-barrel"/>
    <property type="match status" value="1"/>
</dbReference>
<evidence type="ECO:0000256" key="7">
    <source>
        <dbReference type="ARBA" id="ARBA00022729"/>
    </source>
</evidence>
<dbReference type="Proteomes" id="UP001165542">
    <property type="component" value="Unassembled WGS sequence"/>
</dbReference>
<evidence type="ECO:0000256" key="4">
    <source>
        <dbReference type="ARBA" id="ARBA00022452"/>
    </source>
</evidence>
<evidence type="ECO:0000256" key="3">
    <source>
        <dbReference type="ARBA" id="ARBA00022448"/>
    </source>
</evidence>
<keyword evidence="8" id="KW-0408">Iron</keyword>
<dbReference type="EMBL" id="JAJISC010000001">
    <property type="protein sequence ID" value="MCS2608051.1"/>
    <property type="molecule type" value="Genomic_DNA"/>
</dbReference>
<evidence type="ECO:0000256" key="9">
    <source>
        <dbReference type="ARBA" id="ARBA00023065"/>
    </source>
</evidence>
<accession>A0ABT2E921</accession>
<keyword evidence="6 14" id="KW-0812">Transmembrane</keyword>
<evidence type="ECO:0000256" key="12">
    <source>
        <dbReference type="ARBA" id="ARBA00023170"/>
    </source>
</evidence>
<comment type="caution">
    <text evidence="21">The sequence shown here is derived from an EMBL/GenBank/DDBJ whole genome shotgun (WGS) entry which is preliminary data.</text>
</comment>
<dbReference type="Pfam" id="PF07715">
    <property type="entry name" value="Plug"/>
    <property type="match status" value="1"/>
</dbReference>
<keyword evidence="10 16" id="KW-0798">TonB box</keyword>
<keyword evidence="4 14" id="KW-1134">Transmembrane beta strand</keyword>
<dbReference type="InterPro" id="IPR010105">
    <property type="entry name" value="TonB_sidphr_rcpt"/>
</dbReference>
<name>A0ABT2E921_9GAMM</name>
<dbReference type="RefSeq" id="WP_259034546.1">
    <property type="nucleotide sequence ID" value="NZ_JAJISC010000001.1"/>
</dbReference>
<keyword evidence="7 18" id="KW-0732">Signal</keyword>
<evidence type="ECO:0000256" key="18">
    <source>
        <dbReference type="SAM" id="SignalP"/>
    </source>
</evidence>
<keyword evidence="22" id="KW-1185">Reference proteome</keyword>
<evidence type="ECO:0000256" key="10">
    <source>
        <dbReference type="ARBA" id="ARBA00023077"/>
    </source>
</evidence>